<feature type="chain" id="PRO_5043027980" evidence="2">
    <location>
        <begin position="20"/>
        <end position="109"/>
    </location>
</feature>
<keyword evidence="2" id="KW-0732">Signal</keyword>
<comment type="caution">
    <text evidence="3">The sequence shown here is derived from an EMBL/GenBank/DDBJ whole genome shotgun (WGS) entry which is preliminary data.</text>
</comment>
<feature type="signal peptide" evidence="2">
    <location>
        <begin position="1"/>
        <end position="19"/>
    </location>
</feature>
<feature type="compositionally biased region" description="Basic and acidic residues" evidence="1">
    <location>
        <begin position="37"/>
        <end position="85"/>
    </location>
</feature>
<gene>
    <name evidence="3" type="ORF">PG303_01725</name>
</gene>
<feature type="region of interest" description="Disordered" evidence="1">
    <location>
        <begin position="37"/>
        <end position="109"/>
    </location>
</feature>
<organism evidence="3 4">
    <name type="scientific">Riemerella anatipestifer</name>
    <name type="common">Moraxella anatipestifer</name>
    <dbReference type="NCBI Taxonomy" id="34085"/>
    <lineage>
        <taxon>Bacteria</taxon>
        <taxon>Pseudomonadati</taxon>
        <taxon>Bacteroidota</taxon>
        <taxon>Flavobacteriia</taxon>
        <taxon>Flavobacteriales</taxon>
        <taxon>Weeksellaceae</taxon>
        <taxon>Riemerella</taxon>
    </lineage>
</organism>
<feature type="compositionally biased region" description="Basic and acidic residues" evidence="1">
    <location>
        <begin position="93"/>
        <end position="109"/>
    </location>
</feature>
<dbReference type="Proteomes" id="UP001284033">
    <property type="component" value="Unassembled WGS sequence"/>
</dbReference>
<evidence type="ECO:0000313" key="3">
    <source>
        <dbReference type="EMBL" id="MDY3511932.1"/>
    </source>
</evidence>
<accession>A0AAP6HBR5</accession>
<proteinExistence type="predicted"/>
<evidence type="ECO:0000256" key="2">
    <source>
        <dbReference type="SAM" id="SignalP"/>
    </source>
</evidence>
<protein>
    <submittedName>
        <fullName evidence="3">Uncharacterized protein</fullName>
    </submittedName>
</protein>
<evidence type="ECO:0000256" key="1">
    <source>
        <dbReference type="SAM" id="MobiDB-lite"/>
    </source>
</evidence>
<sequence length="109" mass="12596">MKKILIAMSFVLGLSTAYSQQVQGSVTSKAQEKVIKKEQKMQSQKKDFKKEYSESAEKGKEGKEAFEKGEYKGKLKADGTPDRRYKENRKLKKDGTPDKRFKNRKNDKE</sequence>
<dbReference type="RefSeq" id="WP_013447023.1">
    <property type="nucleotide sequence ID" value="NZ_CP031845.1"/>
</dbReference>
<dbReference type="EMBL" id="JAQZHK010000001">
    <property type="protein sequence ID" value="MDY3511932.1"/>
    <property type="molecule type" value="Genomic_DNA"/>
</dbReference>
<dbReference type="AlphaFoldDB" id="A0AAP6HBR5"/>
<reference evidence="3" key="1">
    <citation type="submission" date="2023-01" db="EMBL/GenBank/DDBJ databases">
        <title>Genome-based studies on antimicrobial resistance profiles of Riemerella anatipestifer in China, 1994 to 2021.</title>
        <authorList>
            <person name="Yang Z."/>
            <person name="Zhu D."/>
        </authorList>
    </citation>
    <scope>NUCLEOTIDE SEQUENCE</scope>
    <source>
        <strain evidence="3">RCAD1218</strain>
    </source>
</reference>
<dbReference type="GeneID" id="93718309"/>
<evidence type="ECO:0000313" key="4">
    <source>
        <dbReference type="Proteomes" id="UP001284033"/>
    </source>
</evidence>
<name>A0AAP6HBR5_RIEAN</name>